<evidence type="ECO:0000313" key="6">
    <source>
        <dbReference type="Proteomes" id="UP000694920"/>
    </source>
</evidence>
<reference evidence="7" key="1">
    <citation type="submission" date="2025-08" db="UniProtKB">
        <authorList>
            <consortium name="RefSeq"/>
        </authorList>
    </citation>
    <scope>IDENTIFICATION</scope>
</reference>
<dbReference type="CTD" id="44086"/>
<comment type="subcellular location">
    <subcellularLocation>
        <location evidence="1">Cytoplasm</location>
    </subcellularLocation>
</comment>
<accession>A0AAJ7W2L9</accession>
<organism evidence="6 7">
    <name type="scientific">Cephus cinctus</name>
    <name type="common">Wheat stem sawfly</name>
    <dbReference type="NCBI Taxonomy" id="211228"/>
    <lineage>
        <taxon>Eukaryota</taxon>
        <taxon>Metazoa</taxon>
        <taxon>Ecdysozoa</taxon>
        <taxon>Arthropoda</taxon>
        <taxon>Hexapoda</taxon>
        <taxon>Insecta</taxon>
        <taxon>Pterygota</taxon>
        <taxon>Neoptera</taxon>
        <taxon>Endopterygota</taxon>
        <taxon>Hymenoptera</taxon>
        <taxon>Cephoidea</taxon>
        <taxon>Cephidae</taxon>
        <taxon>Cephus</taxon>
    </lineage>
</organism>
<sequence length="425" mass="48227">MADPKYADLPGIAYDQVDVYETTDLPESQQFEVYSEVRTVLMICAILYFMNIFSFQDETDSIERLHISATEAFNKFKSKNLVGAGVDFSDRISRKPRTGYNSVFVEWELRGENEKETLLQKYHRLQCEIQELIAEANKLKEMAKDDEQSESAGQVISKVEQINKQLDNLKLEEHFGSDLVTALVDPQGTRLKQLVSQIEQFKDTGAIDDEDKPKDQSSKGEVGELNVLKYQMRYLPEKARFQEVARLSHLEQRLGRLENVIGINDDKLARLAQTIKSQGVMESVQQLSAKASLLDISQLDAVERRLAALVHTMDTIAEKRAATLQDTEREQKISEIYKVVNKTQAASEILPQIVSRMLTLSNVHAQAAQFAKSLTQLEELQSRISDGLDSNKSLLKGVQESFAENLEIIKNNIIALDERVKKLRK</sequence>
<dbReference type="Proteomes" id="UP000694920">
    <property type="component" value="Unplaced"/>
</dbReference>
<evidence type="ECO:0000313" key="7">
    <source>
        <dbReference type="RefSeq" id="XP_024942260.1"/>
    </source>
</evidence>
<dbReference type="AlphaFoldDB" id="A0AAJ7W2L9"/>
<evidence type="ECO:0000256" key="3">
    <source>
        <dbReference type="ARBA" id="ARBA00022490"/>
    </source>
</evidence>
<evidence type="ECO:0000256" key="1">
    <source>
        <dbReference type="ARBA" id="ARBA00004496"/>
    </source>
</evidence>
<dbReference type="GO" id="GO:0030286">
    <property type="term" value="C:dynein complex"/>
    <property type="evidence" value="ECO:0007669"/>
    <property type="project" value="UniProtKB-KW"/>
</dbReference>
<dbReference type="GO" id="GO:0005737">
    <property type="term" value="C:cytoplasm"/>
    <property type="evidence" value="ECO:0007669"/>
    <property type="project" value="UniProtKB-SubCell"/>
</dbReference>
<dbReference type="GeneID" id="107269189"/>
<comment type="similarity">
    <text evidence="2">Belongs to the dynactin subunit 2 family.</text>
</comment>
<dbReference type="RefSeq" id="XP_024942260.1">
    <property type="nucleotide sequence ID" value="XM_025086492.1"/>
</dbReference>
<evidence type="ECO:0000256" key="2">
    <source>
        <dbReference type="ARBA" id="ARBA00006176"/>
    </source>
</evidence>
<feature type="coiled-coil region" evidence="5">
    <location>
        <begin position="115"/>
        <end position="172"/>
    </location>
</feature>
<keyword evidence="4" id="KW-0243">Dynein</keyword>
<protein>
    <submittedName>
        <fullName evidence="7">Dynactin subunit 2 isoform X1</fullName>
    </submittedName>
</protein>
<evidence type="ECO:0000256" key="4">
    <source>
        <dbReference type="ARBA" id="ARBA00023017"/>
    </source>
</evidence>
<dbReference type="InterPro" id="IPR028133">
    <property type="entry name" value="Dynamitin"/>
</dbReference>
<name>A0AAJ7W2L9_CEPCN</name>
<keyword evidence="5" id="KW-0175">Coiled coil</keyword>
<dbReference type="Pfam" id="PF04912">
    <property type="entry name" value="Dynamitin"/>
    <property type="match status" value="1"/>
</dbReference>
<dbReference type="GO" id="GO:0005869">
    <property type="term" value="C:dynactin complex"/>
    <property type="evidence" value="ECO:0007669"/>
    <property type="project" value="InterPro"/>
</dbReference>
<proteinExistence type="inferred from homology"/>
<keyword evidence="3" id="KW-0963">Cytoplasm</keyword>
<dbReference type="PANTHER" id="PTHR15346">
    <property type="entry name" value="DYNACTIN SUBUNIT"/>
    <property type="match status" value="1"/>
</dbReference>
<dbReference type="GO" id="GO:0007017">
    <property type="term" value="P:microtubule-based process"/>
    <property type="evidence" value="ECO:0007669"/>
    <property type="project" value="InterPro"/>
</dbReference>
<keyword evidence="6" id="KW-1185">Reference proteome</keyword>
<evidence type="ECO:0000256" key="5">
    <source>
        <dbReference type="SAM" id="Coils"/>
    </source>
</evidence>
<gene>
    <name evidence="7" type="primary">LOC107269189</name>
</gene>